<dbReference type="RefSeq" id="WP_013688425.1">
    <property type="nucleotide sequence ID" value="NC_015321.1"/>
</dbReference>
<reference evidence="2" key="2">
    <citation type="submission" date="2011-02" db="EMBL/GenBank/DDBJ databases">
        <title>The complete genome of Fluviicola taffensis DSM 16823.</title>
        <authorList>
            <consortium name="US DOE Joint Genome Institute (JGI-PGF)"/>
            <person name="Lucas S."/>
            <person name="Copeland A."/>
            <person name="Lapidus A."/>
            <person name="Bruce D."/>
            <person name="Goodwin L."/>
            <person name="Pitluck S."/>
            <person name="Kyrpides N."/>
            <person name="Mavromatis K."/>
            <person name="Ivanova N."/>
            <person name="Mikhailova N."/>
            <person name="Pagani I."/>
            <person name="Chertkov O."/>
            <person name="Detter J.C."/>
            <person name="Han C."/>
            <person name="Tapia R."/>
            <person name="Land M."/>
            <person name="Hauser L."/>
            <person name="Markowitz V."/>
            <person name="Cheng J.-F."/>
            <person name="Hugenholtz P."/>
            <person name="Woyke T."/>
            <person name="Wu D."/>
            <person name="Tindall B."/>
            <person name="Pomrenke H.G."/>
            <person name="Brambilla E."/>
            <person name="Klenk H.-P."/>
            <person name="Eisen J.A."/>
        </authorList>
    </citation>
    <scope>NUCLEOTIDE SEQUENCE [LARGE SCALE GENOMIC DNA]</scope>
    <source>
        <strain evidence="2">DSM 16823 / RW262 / RW262</strain>
    </source>
</reference>
<dbReference type="AlphaFoldDB" id="F2IEU1"/>
<dbReference type="eggNOG" id="ENOG5033BRB">
    <property type="taxonomic scope" value="Bacteria"/>
</dbReference>
<accession>F2IEU1</accession>
<dbReference type="Proteomes" id="UP000007463">
    <property type="component" value="Chromosome"/>
</dbReference>
<dbReference type="STRING" id="755732.Fluta_3690"/>
<gene>
    <name evidence="1" type="ordered locus">Fluta_3690</name>
</gene>
<name>F2IEU1_FLUTR</name>
<sequence length="190" mass="22738" precursor="true">MKYRLTILFFLTLSISFGQNEDSLLTVLKSIDIEALKHSENQKEYLEMVFDLDQSIRISFDRIQQEFGRESKETDSIIKKWREIDEVLFKSMVQYLRSHSYPEKNLGEIPCFTPQLVFHHVSGTEDELELKREFFPMFYKAYRTGVIDEGAIYFYLYRFYGQIFKEQYDSDLGQVEQIEDLINKLELETE</sequence>
<organism evidence="1 2">
    <name type="scientific">Fluviicola taffensis (strain DSM 16823 / NCIMB 13979 / RW262)</name>
    <dbReference type="NCBI Taxonomy" id="755732"/>
    <lineage>
        <taxon>Bacteria</taxon>
        <taxon>Pseudomonadati</taxon>
        <taxon>Bacteroidota</taxon>
        <taxon>Flavobacteriia</taxon>
        <taxon>Flavobacteriales</taxon>
        <taxon>Crocinitomicaceae</taxon>
        <taxon>Fluviicola</taxon>
    </lineage>
</organism>
<dbReference type="EMBL" id="CP002542">
    <property type="protein sequence ID" value="AEA45658.1"/>
    <property type="molecule type" value="Genomic_DNA"/>
</dbReference>
<evidence type="ECO:0000313" key="1">
    <source>
        <dbReference type="EMBL" id="AEA45658.1"/>
    </source>
</evidence>
<protein>
    <submittedName>
        <fullName evidence="1">Uncharacterized protein</fullName>
    </submittedName>
</protein>
<proteinExistence type="predicted"/>
<dbReference type="KEGG" id="fte:Fluta_3690"/>
<reference evidence="1 2" key="1">
    <citation type="journal article" date="2011" name="Stand. Genomic Sci.">
        <title>Complete genome sequence of the gliding freshwater bacterium Fluviicola taffensis type strain (RW262).</title>
        <authorList>
            <person name="Woyke T."/>
            <person name="Chertkov O."/>
            <person name="Lapidus A."/>
            <person name="Nolan M."/>
            <person name="Lucas S."/>
            <person name="Del Rio T.G."/>
            <person name="Tice H."/>
            <person name="Cheng J.F."/>
            <person name="Tapia R."/>
            <person name="Han C."/>
            <person name="Goodwin L."/>
            <person name="Pitluck S."/>
            <person name="Liolios K."/>
            <person name="Pagani I."/>
            <person name="Ivanova N."/>
            <person name="Huntemann M."/>
            <person name="Mavromatis K."/>
            <person name="Mikhailova N."/>
            <person name="Pati A."/>
            <person name="Chen A."/>
            <person name="Palaniappan K."/>
            <person name="Land M."/>
            <person name="Hauser L."/>
            <person name="Brambilla E.M."/>
            <person name="Rohde M."/>
            <person name="Mwirichia R."/>
            <person name="Sikorski J."/>
            <person name="Tindall B.J."/>
            <person name="Goker M."/>
            <person name="Bristow J."/>
            <person name="Eisen J.A."/>
            <person name="Markowitz V."/>
            <person name="Hugenholtz P."/>
            <person name="Klenk H.P."/>
            <person name="Kyrpides N.C."/>
        </authorList>
    </citation>
    <scope>NUCLEOTIDE SEQUENCE [LARGE SCALE GENOMIC DNA]</scope>
    <source>
        <strain evidence="2">DSM 16823 / RW262 / RW262</strain>
    </source>
</reference>
<dbReference type="HOGENOM" id="CLU_1509115_0_0_10"/>
<keyword evidence="2" id="KW-1185">Reference proteome</keyword>
<evidence type="ECO:0000313" key="2">
    <source>
        <dbReference type="Proteomes" id="UP000007463"/>
    </source>
</evidence>